<name>A0A4Y2EJ63_ARAVE</name>
<dbReference type="EMBL" id="BGPR01000597">
    <property type="protein sequence ID" value="GBM27884.1"/>
    <property type="molecule type" value="Genomic_DNA"/>
</dbReference>
<comment type="caution">
    <text evidence="2">The sequence shown here is derived from an EMBL/GenBank/DDBJ whole genome shotgun (WGS) entry which is preliminary data.</text>
</comment>
<evidence type="ECO:0000313" key="2">
    <source>
        <dbReference type="EMBL" id="GBM27884.1"/>
    </source>
</evidence>
<gene>
    <name evidence="2" type="ORF">AVEN_256683_1</name>
</gene>
<feature type="compositionally biased region" description="Polar residues" evidence="1">
    <location>
        <begin position="40"/>
        <end position="49"/>
    </location>
</feature>
<keyword evidence="3" id="KW-1185">Reference proteome</keyword>
<dbReference type="AlphaFoldDB" id="A0A4Y2EJ63"/>
<evidence type="ECO:0000256" key="1">
    <source>
        <dbReference type="SAM" id="MobiDB-lite"/>
    </source>
</evidence>
<evidence type="ECO:0000313" key="3">
    <source>
        <dbReference type="Proteomes" id="UP000499080"/>
    </source>
</evidence>
<reference evidence="2 3" key="1">
    <citation type="journal article" date="2019" name="Sci. Rep.">
        <title>Orb-weaving spider Araneus ventricosus genome elucidates the spidroin gene catalogue.</title>
        <authorList>
            <person name="Kono N."/>
            <person name="Nakamura H."/>
            <person name="Ohtoshi R."/>
            <person name="Moran D.A.P."/>
            <person name="Shinohara A."/>
            <person name="Yoshida Y."/>
            <person name="Fujiwara M."/>
            <person name="Mori M."/>
            <person name="Tomita M."/>
            <person name="Arakawa K."/>
        </authorList>
    </citation>
    <scope>NUCLEOTIDE SEQUENCE [LARGE SCALE GENOMIC DNA]</scope>
</reference>
<protein>
    <submittedName>
        <fullName evidence="2">Uncharacterized protein</fullName>
    </submittedName>
</protein>
<organism evidence="2 3">
    <name type="scientific">Araneus ventricosus</name>
    <name type="common">Orbweaver spider</name>
    <name type="synonym">Epeira ventricosa</name>
    <dbReference type="NCBI Taxonomy" id="182803"/>
    <lineage>
        <taxon>Eukaryota</taxon>
        <taxon>Metazoa</taxon>
        <taxon>Ecdysozoa</taxon>
        <taxon>Arthropoda</taxon>
        <taxon>Chelicerata</taxon>
        <taxon>Arachnida</taxon>
        <taxon>Araneae</taxon>
        <taxon>Araneomorphae</taxon>
        <taxon>Entelegynae</taxon>
        <taxon>Araneoidea</taxon>
        <taxon>Araneidae</taxon>
        <taxon>Araneus</taxon>
    </lineage>
</organism>
<accession>A0A4Y2EJ63</accession>
<dbReference type="Proteomes" id="UP000499080">
    <property type="component" value="Unassembled WGS sequence"/>
</dbReference>
<feature type="region of interest" description="Disordered" evidence="1">
    <location>
        <begin position="34"/>
        <end position="59"/>
    </location>
</feature>
<sequence length="112" mass="12672">MQFLPFFQGLSKPTKNLNEYCGSTLHRRGTPVPKARGFVQPSQHSGETSVNDRKIKGSGQRTQCSFHGQLQLRMRLGSVFDPPLFGWSNYVVNKSQTTEHGPWVQGYFICLL</sequence>
<proteinExistence type="predicted"/>